<dbReference type="InterPro" id="IPR010994">
    <property type="entry name" value="RuvA_2-like"/>
</dbReference>
<feature type="transmembrane region" description="Helical" evidence="1">
    <location>
        <begin position="21"/>
        <end position="40"/>
    </location>
</feature>
<dbReference type="Gene3D" id="1.10.150.280">
    <property type="entry name" value="AF1531-like domain"/>
    <property type="match status" value="2"/>
</dbReference>
<accession>A0A1I5H251</accession>
<proteinExistence type="predicted"/>
<dbReference type="STRING" id="226506.SAMN04488519_106243"/>
<dbReference type="GO" id="GO:0015627">
    <property type="term" value="C:type II protein secretion system complex"/>
    <property type="evidence" value="ECO:0007669"/>
    <property type="project" value="TreeGrafter"/>
</dbReference>
<dbReference type="Proteomes" id="UP000199564">
    <property type="component" value="Unassembled WGS sequence"/>
</dbReference>
<dbReference type="PANTHER" id="PTHR21180:SF32">
    <property type="entry name" value="ENDONUCLEASE_EXONUCLEASE_PHOSPHATASE FAMILY DOMAIN-CONTAINING PROTEIN 1"/>
    <property type="match status" value="1"/>
</dbReference>
<dbReference type="GO" id="GO:0015628">
    <property type="term" value="P:protein secretion by the type II secretion system"/>
    <property type="evidence" value="ECO:0007669"/>
    <property type="project" value="TreeGrafter"/>
</dbReference>
<evidence type="ECO:0000313" key="2">
    <source>
        <dbReference type="EMBL" id="SFO42398.1"/>
    </source>
</evidence>
<keyword evidence="3" id="KW-1185">Reference proteome</keyword>
<name>A0A1I5H251_9BACT</name>
<evidence type="ECO:0000256" key="1">
    <source>
        <dbReference type="SAM" id="Phobius"/>
    </source>
</evidence>
<dbReference type="AlphaFoldDB" id="A0A1I5H251"/>
<protein>
    <submittedName>
        <fullName evidence="2">DNA uptake protein ComE</fullName>
    </submittedName>
</protein>
<keyword evidence="1" id="KW-0812">Transmembrane</keyword>
<keyword evidence="1" id="KW-1133">Transmembrane helix</keyword>
<evidence type="ECO:0000313" key="3">
    <source>
        <dbReference type="Proteomes" id="UP000199564"/>
    </source>
</evidence>
<gene>
    <name evidence="2" type="ORF">SAMN04488519_106243</name>
</gene>
<sequence>MIKKFFYFLKLYIGLSNKESKGLVLFIPFLLFIICLPFFIQKVQGRKSEIKQSRINYLIDSLSISCFEPATSPLPIFNPLDTGKVILPASVQKILFSEADSITLQIVPGIGPAMASRVIKFRENLGGLVHKDQLKEVFGMKEEVADQIWNYFDFDRPSLRKISINQADINTLAKHPYIGYGEAKVIFAYRNQHGPFLSADDLLKIKIFKEDWVNKLSPYLSFSD</sequence>
<dbReference type="InterPro" id="IPR051675">
    <property type="entry name" value="Endo/Exo/Phosphatase_dom_1"/>
</dbReference>
<dbReference type="EMBL" id="FOVW01000006">
    <property type="protein sequence ID" value="SFO42398.1"/>
    <property type="molecule type" value="Genomic_DNA"/>
</dbReference>
<dbReference type="SUPFAM" id="SSF47781">
    <property type="entry name" value="RuvA domain 2-like"/>
    <property type="match status" value="2"/>
</dbReference>
<organism evidence="2 3">
    <name type="scientific">Algoriphagus ornithinivorans</name>
    <dbReference type="NCBI Taxonomy" id="226506"/>
    <lineage>
        <taxon>Bacteria</taxon>
        <taxon>Pseudomonadati</taxon>
        <taxon>Bacteroidota</taxon>
        <taxon>Cytophagia</taxon>
        <taxon>Cytophagales</taxon>
        <taxon>Cyclobacteriaceae</taxon>
        <taxon>Algoriphagus</taxon>
    </lineage>
</organism>
<reference evidence="3" key="1">
    <citation type="submission" date="2016-10" db="EMBL/GenBank/DDBJ databases">
        <authorList>
            <person name="Varghese N."/>
            <person name="Submissions S."/>
        </authorList>
    </citation>
    <scope>NUCLEOTIDE SEQUENCE [LARGE SCALE GENOMIC DNA]</scope>
    <source>
        <strain evidence="3">DSM 15282</strain>
    </source>
</reference>
<dbReference type="Pfam" id="PF12836">
    <property type="entry name" value="HHH_3"/>
    <property type="match status" value="2"/>
</dbReference>
<dbReference type="PANTHER" id="PTHR21180">
    <property type="entry name" value="ENDONUCLEASE/EXONUCLEASE/PHOSPHATASE FAMILY DOMAIN-CONTAINING PROTEIN 1"/>
    <property type="match status" value="1"/>
</dbReference>
<keyword evidence="1" id="KW-0472">Membrane</keyword>
<dbReference type="RefSeq" id="WP_091654164.1">
    <property type="nucleotide sequence ID" value="NZ_FOVW01000006.1"/>
</dbReference>